<dbReference type="KEGG" id="ptkz:JDV02_003121"/>
<keyword evidence="3" id="KW-1185">Reference proteome</keyword>
<feature type="compositionally biased region" description="Polar residues" evidence="1">
    <location>
        <begin position="212"/>
        <end position="230"/>
    </location>
</feature>
<dbReference type="EMBL" id="CP086355">
    <property type="protein sequence ID" value="UNI16707.1"/>
    <property type="molecule type" value="Genomic_DNA"/>
</dbReference>
<sequence length="312" mass="33211">MPSPHGSRHKGSRHIVPAPGQNGMAPPMAQARPPQRSTSRAARTQYQNGAHLAGIGAQTPPPGISGTNPFYAPQPTTTRPPSEHHSRAQPPIANRRVAAESVSSRIFAGSAPAVVGAGSPTHLPPDDSKHPQNEGAITQNEKGTDQDFSFEDYIHDPSNQAHEASTDNQVHAFGPNLADQVPRYDQDLTKFNLGQKVSYGSDAEAGSPSDVLGSSGQSTTDPEWSVSQHEATPMALDSGTLYNPPSSYLPPPGAVQSGAMVYQQVMGSQKPKQTQLSITEDLQQLHQKVNTLEGRLVDMERQLNGCSASTPR</sequence>
<evidence type="ECO:0000313" key="3">
    <source>
        <dbReference type="Proteomes" id="UP000829364"/>
    </source>
</evidence>
<reference evidence="2" key="1">
    <citation type="submission" date="2021-11" db="EMBL/GenBank/DDBJ databases">
        <title>Purpureocillium_takamizusanense_genome.</title>
        <authorList>
            <person name="Nguyen N.-H."/>
        </authorList>
    </citation>
    <scope>NUCLEOTIDE SEQUENCE</scope>
    <source>
        <strain evidence="2">PT3</strain>
    </source>
</reference>
<organism evidence="2 3">
    <name type="scientific">Purpureocillium takamizusanense</name>
    <dbReference type="NCBI Taxonomy" id="2060973"/>
    <lineage>
        <taxon>Eukaryota</taxon>
        <taxon>Fungi</taxon>
        <taxon>Dikarya</taxon>
        <taxon>Ascomycota</taxon>
        <taxon>Pezizomycotina</taxon>
        <taxon>Sordariomycetes</taxon>
        <taxon>Hypocreomycetidae</taxon>
        <taxon>Hypocreales</taxon>
        <taxon>Ophiocordycipitaceae</taxon>
        <taxon>Purpureocillium</taxon>
    </lineage>
</organism>
<feature type="compositionally biased region" description="Polar residues" evidence="1">
    <location>
        <begin position="37"/>
        <end position="48"/>
    </location>
</feature>
<dbReference type="AlphaFoldDB" id="A0A9Q8QCG7"/>
<feature type="compositionally biased region" description="Low complexity" evidence="1">
    <location>
        <begin position="24"/>
        <end position="36"/>
    </location>
</feature>
<feature type="compositionally biased region" description="Basic residues" evidence="1">
    <location>
        <begin position="1"/>
        <end position="13"/>
    </location>
</feature>
<dbReference type="RefSeq" id="XP_047840188.1">
    <property type="nucleotide sequence ID" value="XM_047984214.1"/>
</dbReference>
<evidence type="ECO:0000256" key="1">
    <source>
        <dbReference type="SAM" id="MobiDB-lite"/>
    </source>
</evidence>
<proteinExistence type="predicted"/>
<feature type="compositionally biased region" description="Low complexity" evidence="1">
    <location>
        <begin position="108"/>
        <end position="120"/>
    </location>
</feature>
<evidence type="ECO:0000313" key="2">
    <source>
        <dbReference type="EMBL" id="UNI16707.1"/>
    </source>
</evidence>
<name>A0A9Q8QCG7_9HYPO</name>
<accession>A0A9Q8QCG7</accession>
<dbReference type="GeneID" id="72065081"/>
<gene>
    <name evidence="2" type="ORF">JDV02_003121</name>
</gene>
<feature type="compositionally biased region" description="Polar residues" evidence="1">
    <location>
        <begin position="157"/>
        <end position="169"/>
    </location>
</feature>
<dbReference type="Proteomes" id="UP000829364">
    <property type="component" value="Chromosome 2"/>
</dbReference>
<feature type="region of interest" description="Disordered" evidence="1">
    <location>
        <begin position="1"/>
        <end position="181"/>
    </location>
</feature>
<feature type="region of interest" description="Disordered" evidence="1">
    <location>
        <begin position="198"/>
        <end position="251"/>
    </location>
</feature>
<protein>
    <submittedName>
        <fullName evidence="2">Uncharacterized protein</fullName>
    </submittedName>
</protein>